<dbReference type="KEGG" id="afy:BW247_02740"/>
<reference evidence="12 13" key="1">
    <citation type="submission" date="2017-01" db="EMBL/GenBank/DDBJ databases">
        <title>Draft sequence of Acidihalobacter ferrooxidans strain DSM 14175 (strain V8).</title>
        <authorList>
            <person name="Khaleque H.N."/>
            <person name="Ramsay J.P."/>
            <person name="Murphy R.J.T."/>
            <person name="Kaksonen A.H."/>
            <person name="Boxall N.J."/>
            <person name="Watkin E.L.J."/>
        </authorList>
    </citation>
    <scope>NUCLEOTIDE SEQUENCE [LARGE SCALE GENOMIC DNA]</scope>
    <source>
        <strain evidence="12 13">V8</strain>
    </source>
</reference>
<dbReference type="GO" id="GO:0090529">
    <property type="term" value="P:cell septum assembly"/>
    <property type="evidence" value="ECO:0007669"/>
    <property type="project" value="InterPro"/>
</dbReference>
<evidence type="ECO:0000256" key="7">
    <source>
        <dbReference type="ARBA" id="ARBA00023136"/>
    </source>
</evidence>
<evidence type="ECO:0000256" key="4">
    <source>
        <dbReference type="ARBA" id="ARBA00022618"/>
    </source>
</evidence>
<evidence type="ECO:0000259" key="11">
    <source>
        <dbReference type="PROSITE" id="PS51779"/>
    </source>
</evidence>
<evidence type="ECO:0000313" key="13">
    <source>
        <dbReference type="Proteomes" id="UP000243807"/>
    </source>
</evidence>
<dbReference type="AlphaFoldDB" id="A0A1P8UL12"/>
<dbReference type="PANTHER" id="PTHR35851">
    <property type="entry name" value="CELL DIVISION PROTEIN FTSQ"/>
    <property type="match status" value="1"/>
</dbReference>
<keyword evidence="13" id="KW-1185">Reference proteome</keyword>
<keyword evidence="5 9" id="KW-0812">Transmembrane</keyword>
<sequence length="270" mass="30331">MAMKQQRARAPRKRPRGQEPQVTGTGRLRSWLTGASVLVLVIALLVGVQDVWRWLRAPTTLPIRTVSVNGELAHLTPKQVRQVVDTHLDGGFFGVNLHAIAAALDALPWVARADVRRVWPDRLVIRIKEQHPVARWNAHALLNSHGTLFRPPQYTFPQHLPNLIGPQGKEHELMSRYVAVKNLFQQIGLRVVALDENARRAFRLRLSNGIEVIIGRDWDLRRMARMVAVYRRVLASKAADIKRIDLRYPNGFAVAWKASAGQAPAAAGSH</sequence>
<dbReference type="HAMAP" id="MF_00911">
    <property type="entry name" value="FtsQ_subfam"/>
    <property type="match status" value="1"/>
</dbReference>
<feature type="compositionally biased region" description="Basic residues" evidence="10">
    <location>
        <begin position="1"/>
        <end position="15"/>
    </location>
</feature>
<keyword evidence="8 9" id="KW-0131">Cell cycle</keyword>
<gene>
    <name evidence="9" type="primary">ftsQ</name>
    <name evidence="12" type="ORF">BW247_02740</name>
</gene>
<evidence type="ECO:0000256" key="6">
    <source>
        <dbReference type="ARBA" id="ARBA00022989"/>
    </source>
</evidence>
<dbReference type="Gene3D" id="3.10.20.310">
    <property type="entry name" value="membrane protein fhac"/>
    <property type="match status" value="1"/>
</dbReference>
<dbReference type="Proteomes" id="UP000243807">
    <property type="component" value="Chromosome"/>
</dbReference>
<keyword evidence="7 9" id="KW-0472">Membrane</keyword>
<evidence type="ECO:0000313" key="12">
    <source>
        <dbReference type="EMBL" id="APZ44509.1"/>
    </source>
</evidence>
<dbReference type="GO" id="GO:0043093">
    <property type="term" value="P:FtsZ-dependent cytokinesis"/>
    <property type="evidence" value="ECO:0007669"/>
    <property type="project" value="UniProtKB-UniRule"/>
</dbReference>
<evidence type="ECO:0000256" key="8">
    <source>
        <dbReference type="ARBA" id="ARBA00023306"/>
    </source>
</evidence>
<feature type="domain" description="POTRA" evidence="11">
    <location>
        <begin position="61"/>
        <end position="130"/>
    </location>
</feature>
<dbReference type="Gene3D" id="3.40.50.11690">
    <property type="entry name" value="Cell division protein FtsQ/DivIB"/>
    <property type="match status" value="1"/>
</dbReference>
<dbReference type="Pfam" id="PF03799">
    <property type="entry name" value="FtsQ_DivIB_C"/>
    <property type="match status" value="1"/>
</dbReference>
<keyword evidence="3 9" id="KW-0997">Cell inner membrane</keyword>
<dbReference type="InterPro" id="IPR013685">
    <property type="entry name" value="POTRA_FtsQ_type"/>
</dbReference>
<dbReference type="PANTHER" id="PTHR35851:SF1">
    <property type="entry name" value="CELL DIVISION PROTEIN FTSQ"/>
    <property type="match status" value="1"/>
</dbReference>
<evidence type="ECO:0000256" key="2">
    <source>
        <dbReference type="ARBA" id="ARBA00022475"/>
    </source>
</evidence>
<comment type="similarity">
    <text evidence="9">Belongs to the FtsQ/DivIB family. FtsQ subfamily.</text>
</comment>
<feature type="transmembrane region" description="Helical" evidence="9">
    <location>
        <begin position="31"/>
        <end position="55"/>
    </location>
</feature>
<dbReference type="Pfam" id="PF08478">
    <property type="entry name" value="POTRA_1"/>
    <property type="match status" value="1"/>
</dbReference>
<feature type="region of interest" description="Disordered" evidence="10">
    <location>
        <begin position="1"/>
        <end position="25"/>
    </location>
</feature>
<dbReference type="GO" id="GO:0005886">
    <property type="term" value="C:plasma membrane"/>
    <property type="evidence" value="ECO:0007669"/>
    <property type="project" value="UniProtKB-SubCell"/>
</dbReference>
<organism evidence="12 13">
    <name type="scientific">Acidihalobacter ferrooxydans</name>
    <dbReference type="NCBI Taxonomy" id="1765967"/>
    <lineage>
        <taxon>Bacteria</taxon>
        <taxon>Pseudomonadati</taxon>
        <taxon>Pseudomonadota</taxon>
        <taxon>Gammaproteobacteria</taxon>
        <taxon>Chromatiales</taxon>
        <taxon>Ectothiorhodospiraceae</taxon>
        <taxon>Acidihalobacter</taxon>
    </lineage>
</organism>
<dbReference type="EMBL" id="CP019434">
    <property type="protein sequence ID" value="APZ44509.1"/>
    <property type="molecule type" value="Genomic_DNA"/>
</dbReference>
<dbReference type="InterPro" id="IPR005548">
    <property type="entry name" value="Cell_div_FtsQ/DivIB_C"/>
</dbReference>
<comment type="subcellular location">
    <subcellularLocation>
        <location evidence="9">Cell inner membrane</location>
        <topology evidence="9">Single-pass type II membrane protein</topology>
    </subcellularLocation>
    <subcellularLocation>
        <location evidence="1">Membrane</location>
    </subcellularLocation>
    <text evidence="9">Localizes to the division septum.</text>
</comment>
<keyword evidence="2 9" id="KW-1003">Cell membrane</keyword>
<dbReference type="PROSITE" id="PS51779">
    <property type="entry name" value="POTRA"/>
    <property type="match status" value="1"/>
</dbReference>
<comment type="function">
    <text evidence="9">Essential cell division protein. May link together the upstream cell division proteins, which are predominantly cytoplasmic, with the downstream cell division proteins, which are predominantly periplasmic. May control correct divisome assembly.</text>
</comment>
<dbReference type="InterPro" id="IPR026579">
    <property type="entry name" value="FtsQ"/>
</dbReference>
<evidence type="ECO:0000256" key="1">
    <source>
        <dbReference type="ARBA" id="ARBA00004370"/>
    </source>
</evidence>
<dbReference type="GO" id="GO:0032153">
    <property type="term" value="C:cell division site"/>
    <property type="evidence" value="ECO:0007669"/>
    <property type="project" value="UniProtKB-UniRule"/>
</dbReference>
<keyword evidence="4 9" id="KW-0132">Cell division</keyword>
<comment type="subunit">
    <text evidence="9">Part of a complex composed of FtsB, FtsL and FtsQ.</text>
</comment>
<dbReference type="STRING" id="1765967.BW247_02740"/>
<name>A0A1P8UL12_9GAMM</name>
<accession>A0A1P8UL12</accession>
<proteinExistence type="inferred from homology"/>
<evidence type="ECO:0000256" key="3">
    <source>
        <dbReference type="ARBA" id="ARBA00022519"/>
    </source>
</evidence>
<protein>
    <recommendedName>
        <fullName evidence="9">Cell division protein FtsQ</fullName>
    </recommendedName>
</protein>
<evidence type="ECO:0000256" key="10">
    <source>
        <dbReference type="SAM" id="MobiDB-lite"/>
    </source>
</evidence>
<evidence type="ECO:0000256" key="5">
    <source>
        <dbReference type="ARBA" id="ARBA00022692"/>
    </source>
</evidence>
<keyword evidence="6 9" id="KW-1133">Transmembrane helix</keyword>
<dbReference type="InterPro" id="IPR045335">
    <property type="entry name" value="FtsQ_C_sf"/>
</dbReference>
<evidence type="ECO:0000256" key="9">
    <source>
        <dbReference type="HAMAP-Rule" id="MF_00911"/>
    </source>
</evidence>
<dbReference type="InterPro" id="IPR034746">
    <property type="entry name" value="POTRA"/>
</dbReference>